<dbReference type="RefSeq" id="WP_091544682.1">
    <property type="nucleotide sequence ID" value="NZ_FONY01000015.1"/>
</dbReference>
<gene>
    <name evidence="2" type="ORF">SAMN04488541_101588</name>
</gene>
<sequence>MKSKLKKVALLVLFFIRGGIHFFSSDVSNKAGAQTKKTKICSIWTVNGSSYKKCDGTGTKCNTKDDC</sequence>
<organism evidence="2 3">
    <name type="scientific">Thermoflexibacter ruber</name>
    <dbReference type="NCBI Taxonomy" id="1003"/>
    <lineage>
        <taxon>Bacteria</taxon>
        <taxon>Pseudomonadati</taxon>
        <taxon>Bacteroidota</taxon>
        <taxon>Cytophagia</taxon>
        <taxon>Cytophagales</taxon>
        <taxon>Thermoflexibacteraceae</taxon>
        <taxon>Thermoflexibacter</taxon>
    </lineage>
</organism>
<evidence type="ECO:0000313" key="3">
    <source>
        <dbReference type="Proteomes" id="UP000199513"/>
    </source>
</evidence>
<dbReference type="EMBL" id="FONY01000015">
    <property type="protein sequence ID" value="SFF09224.1"/>
    <property type="molecule type" value="Genomic_DNA"/>
</dbReference>
<name>A0A1I2FUW4_9BACT</name>
<keyword evidence="1" id="KW-0732">Signal</keyword>
<accession>A0A1I2FUW4</accession>
<feature type="chain" id="PRO_5011761671" description="NVEALA protein" evidence="1">
    <location>
        <begin position="23"/>
        <end position="67"/>
    </location>
</feature>
<dbReference type="Proteomes" id="UP000199513">
    <property type="component" value="Unassembled WGS sequence"/>
</dbReference>
<protein>
    <recommendedName>
        <fullName evidence="4">NVEALA protein</fullName>
    </recommendedName>
</protein>
<reference evidence="2 3" key="1">
    <citation type="submission" date="2016-10" db="EMBL/GenBank/DDBJ databases">
        <authorList>
            <person name="de Groot N.N."/>
        </authorList>
    </citation>
    <scope>NUCLEOTIDE SEQUENCE [LARGE SCALE GENOMIC DNA]</scope>
    <source>
        <strain>GEY</strain>
        <strain evidence="3">DSM 9560</strain>
    </source>
</reference>
<evidence type="ECO:0000256" key="1">
    <source>
        <dbReference type="SAM" id="SignalP"/>
    </source>
</evidence>
<evidence type="ECO:0000313" key="2">
    <source>
        <dbReference type="EMBL" id="SFF09224.1"/>
    </source>
</evidence>
<feature type="signal peptide" evidence="1">
    <location>
        <begin position="1"/>
        <end position="22"/>
    </location>
</feature>
<dbReference type="AlphaFoldDB" id="A0A1I2FUW4"/>
<evidence type="ECO:0008006" key="4">
    <source>
        <dbReference type="Google" id="ProtNLM"/>
    </source>
</evidence>
<keyword evidence="3" id="KW-1185">Reference proteome</keyword>
<dbReference type="STRING" id="1003.SAMN04488541_101588"/>
<proteinExistence type="predicted"/>